<keyword evidence="2" id="KW-0489">Methyltransferase</keyword>
<dbReference type="GO" id="GO:0008168">
    <property type="term" value="F:methyltransferase activity"/>
    <property type="evidence" value="ECO:0007669"/>
    <property type="project" value="UniProtKB-KW"/>
</dbReference>
<feature type="region of interest" description="Disordered" evidence="1">
    <location>
        <begin position="1"/>
        <end position="37"/>
    </location>
</feature>
<feature type="non-terminal residue" evidence="2">
    <location>
        <position position="1"/>
    </location>
</feature>
<evidence type="ECO:0000256" key="1">
    <source>
        <dbReference type="SAM" id="MobiDB-lite"/>
    </source>
</evidence>
<dbReference type="AlphaFoldDB" id="A0A505DDU9"/>
<evidence type="ECO:0000313" key="2">
    <source>
        <dbReference type="EMBL" id="TPQ17406.1"/>
    </source>
</evidence>
<gene>
    <name evidence="2" type="ORF">FGD71_036565</name>
</gene>
<accession>A0A505DDU9</accession>
<organism evidence="2 3">
    <name type="scientific">Streptomyces sporangiiformans</name>
    <dbReference type="NCBI Taxonomy" id="2315329"/>
    <lineage>
        <taxon>Bacteria</taxon>
        <taxon>Bacillati</taxon>
        <taxon>Actinomycetota</taxon>
        <taxon>Actinomycetes</taxon>
        <taxon>Kitasatosporales</taxon>
        <taxon>Streptomycetaceae</taxon>
        <taxon>Streptomyces</taxon>
    </lineage>
</organism>
<proteinExistence type="predicted"/>
<name>A0A505DDU9_9ACTN</name>
<dbReference type="GO" id="GO:0032259">
    <property type="term" value="P:methylation"/>
    <property type="evidence" value="ECO:0007669"/>
    <property type="project" value="UniProtKB-KW"/>
</dbReference>
<keyword evidence="3" id="KW-1185">Reference proteome</keyword>
<reference evidence="2 3" key="1">
    <citation type="submission" date="2019-06" db="EMBL/GenBank/DDBJ databases">
        <title>Streptomyces sporangiiformans sp. nov., a novel actinomycete isolated from soil in Mount Song.</title>
        <authorList>
            <person name="Han L."/>
        </authorList>
    </citation>
    <scope>NUCLEOTIDE SEQUENCE [LARGE SCALE GENOMIC DNA]</scope>
    <source>
        <strain evidence="2 3">NEAU-SSA 1</strain>
    </source>
</reference>
<dbReference type="EMBL" id="VCHX02000287">
    <property type="protein sequence ID" value="TPQ17406.1"/>
    <property type="molecule type" value="Genomic_DNA"/>
</dbReference>
<dbReference type="Proteomes" id="UP000317378">
    <property type="component" value="Unassembled WGS sequence"/>
</dbReference>
<comment type="caution">
    <text evidence="2">The sequence shown here is derived from an EMBL/GenBank/DDBJ whole genome shotgun (WGS) entry which is preliminary data.</text>
</comment>
<feature type="compositionally biased region" description="Low complexity" evidence="1">
    <location>
        <begin position="15"/>
        <end position="27"/>
    </location>
</feature>
<sequence>AAAARSQRPDASRPVPARSATVSPAARRSSRTRRIAKDLLPPIVTRALVKRRRARG</sequence>
<evidence type="ECO:0000313" key="3">
    <source>
        <dbReference type="Proteomes" id="UP000317378"/>
    </source>
</evidence>
<protein>
    <submittedName>
        <fullName evidence="2">Class I SAM-dependent methyltransferase</fullName>
    </submittedName>
</protein>
<keyword evidence="2" id="KW-0808">Transferase</keyword>